<gene>
    <name evidence="2" type="ORF">NBRC110019_00840</name>
</gene>
<dbReference type="PANTHER" id="PTHR37309">
    <property type="entry name" value="SLR0284 PROTEIN"/>
    <property type="match status" value="1"/>
</dbReference>
<dbReference type="Proteomes" id="UP001143545">
    <property type="component" value="Unassembled WGS sequence"/>
</dbReference>
<dbReference type="PANTHER" id="PTHR37309:SF1">
    <property type="entry name" value="SLR0284 PROTEIN"/>
    <property type="match status" value="1"/>
</dbReference>
<evidence type="ECO:0000313" key="2">
    <source>
        <dbReference type="EMBL" id="GLB51045.1"/>
    </source>
</evidence>
<comment type="caution">
    <text evidence="2">The sequence shown here is derived from an EMBL/GenBank/DDBJ whole genome shotgun (WGS) entry which is preliminary data.</text>
</comment>
<keyword evidence="1" id="KW-0812">Transmembrane</keyword>
<accession>A0A9W6B3T6</accession>
<dbReference type="AlphaFoldDB" id="A0A9W6B3T6"/>
<reference evidence="2" key="1">
    <citation type="submission" date="2022-07" db="EMBL/GenBank/DDBJ databases">
        <title>Taxonomy of Novel Oxalotrophic and Methylotrophic Bacteria.</title>
        <authorList>
            <person name="Sahin N."/>
            <person name="Tani A."/>
        </authorList>
    </citation>
    <scope>NUCLEOTIDE SEQUENCE</scope>
    <source>
        <strain evidence="2">AM327</strain>
    </source>
</reference>
<feature type="transmembrane region" description="Helical" evidence="1">
    <location>
        <begin position="89"/>
        <end position="110"/>
    </location>
</feature>
<dbReference type="InterPro" id="IPR007165">
    <property type="entry name" value="Phage_holin_4_2"/>
</dbReference>
<sequence length="116" mass="12753">MKLIIKILLSAIVVMFLAYLLPGVRVHNYLSAVIVALVIGVLNTIVKPILIVLTLPITILTLGFFLLVINAFIILFAGKLVDGFGVDGFWWALIFSLLLSVLQSMLNSALNEEIEE</sequence>
<dbReference type="RefSeq" id="WP_281751197.1">
    <property type="nucleotide sequence ID" value="NZ_BRVP01000001.1"/>
</dbReference>
<evidence type="ECO:0000313" key="3">
    <source>
        <dbReference type="Proteomes" id="UP001143545"/>
    </source>
</evidence>
<feature type="transmembrane region" description="Helical" evidence="1">
    <location>
        <begin position="29"/>
        <end position="46"/>
    </location>
</feature>
<keyword evidence="1" id="KW-0472">Membrane</keyword>
<dbReference type="Pfam" id="PF04020">
    <property type="entry name" value="Phage_holin_4_2"/>
    <property type="match status" value="1"/>
</dbReference>
<dbReference type="EMBL" id="BRVP01000001">
    <property type="protein sequence ID" value="GLB51045.1"/>
    <property type="molecule type" value="Genomic_DNA"/>
</dbReference>
<organism evidence="2 3">
    <name type="scientific">Neptunitalea chrysea</name>
    <dbReference type="NCBI Taxonomy" id="1647581"/>
    <lineage>
        <taxon>Bacteria</taxon>
        <taxon>Pseudomonadati</taxon>
        <taxon>Bacteroidota</taxon>
        <taxon>Flavobacteriia</taxon>
        <taxon>Flavobacteriales</taxon>
        <taxon>Flavobacteriaceae</taxon>
        <taxon>Neptunitalea</taxon>
    </lineage>
</organism>
<keyword evidence="1" id="KW-1133">Transmembrane helix</keyword>
<name>A0A9W6B3T6_9FLAO</name>
<evidence type="ECO:0000256" key="1">
    <source>
        <dbReference type="SAM" id="Phobius"/>
    </source>
</evidence>
<proteinExistence type="predicted"/>
<protein>
    <submittedName>
        <fullName evidence="2">Membrane protein</fullName>
    </submittedName>
</protein>
<feature type="transmembrane region" description="Helical" evidence="1">
    <location>
        <begin position="53"/>
        <end position="77"/>
    </location>
</feature>
<keyword evidence="3" id="KW-1185">Reference proteome</keyword>
<feature type="transmembrane region" description="Helical" evidence="1">
    <location>
        <begin position="7"/>
        <end position="23"/>
    </location>
</feature>